<dbReference type="Proteomes" id="UP000053660">
    <property type="component" value="Unassembled WGS sequence"/>
</dbReference>
<dbReference type="PROSITE" id="PS51029">
    <property type="entry name" value="MADF"/>
    <property type="match status" value="1"/>
</dbReference>
<evidence type="ECO:0000259" key="1">
    <source>
        <dbReference type="PROSITE" id="PS51029"/>
    </source>
</evidence>
<organism evidence="2 3">
    <name type="scientific">Oesophagostomum dentatum</name>
    <name type="common">Nodular worm</name>
    <dbReference type="NCBI Taxonomy" id="61180"/>
    <lineage>
        <taxon>Eukaryota</taxon>
        <taxon>Metazoa</taxon>
        <taxon>Ecdysozoa</taxon>
        <taxon>Nematoda</taxon>
        <taxon>Chromadorea</taxon>
        <taxon>Rhabditida</taxon>
        <taxon>Rhabditina</taxon>
        <taxon>Rhabditomorpha</taxon>
        <taxon>Strongyloidea</taxon>
        <taxon>Strongylidae</taxon>
        <taxon>Oesophagostomum</taxon>
    </lineage>
</organism>
<gene>
    <name evidence="2" type="ORF">OESDEN_15817</name>
</gene>
<dbReference type="AlphaFoldDB" id="A0A0B1SHR7"/>
<evidence type="ECO:0000313" key="3">
    <source>
        <dbReference type="Proteomes" id="UP000053660"/>
    </source>
</evidence>
<name>A0A0B1SHR7_OESDE</name>
<feature type="domain" description="MADF" evidence="1">
    <location>
        <begin position="28"/>
        <end position="99"/>
    </location>
</feature>
<dbReference type="Pfam" id="PF10545">
    <property type="entry name" value="MADF_DNA_bdg"/>
    <property type="match status" value="1"/>
</dbReference>
<dbReference type="EMBL" id="KN568364">
    <property type="protein sequence ID" value="KHJ84469.1"/>
    <property type="molecule type" value="Genomic_DNA"/>
</dbReference>
<reference evidence="2 3" key="1">
    <citation type="submission" date="2014-03" db="EMBL/GenBank/DDBJ databases">
        <title>Draft genome of the hookworm Oesophagostomum dentatum.</title>
        <authorList>
            <person name="Mitreva M."/>
        </authorList>
    </citation>
    <scope>NUCLEOTIDE SEQUENCE [LARGE SCALE GENOMIC DNA]</scope>
    <source>
        <strain evidence="2 3">OD-Hann</strain>
    </source>
</reference>
<keyword evidence="3" id="KW-1185">Reference proteome</keyword>
<accession>A0A0B1SHR7</accession>
<dbReference type="OrthoDB" id="10433482at2759"/>
<evidence type="ECO:0000313" key="2">
    <source>
        <dbReference type="EMBL" id="KHJ84469.1"/>
    </source>
</evidence>
<sequence length="99" mass="11567">MLIAVQTRRGHPGFGIHPRPLPASIITVLISRIQHHPCIWDHDNEFFGKREQIDSAWRAIAEQTDVQGWFDLLIDNCPPYHQERSRVFPIQVRGKYGKR</sequence>
<dbReference type="InterPro" id="IPR006578">
    <property type="entry name" value="MADF-dom"/>
</dbReference>
<proteinExistence type="predicted"/>
<protein>
    <recommendedName>
        <fullName evidence="1">MADF domain-containing protein</fullName>
    </recommendedName>
</protein>